<evidence type="ECO:0000256" key="4">
    <source>
        <dbReference type="ARBA" id="ARBA00011245"/>
    </source>
</evidence>
<dbReference type="Pfam" id="PF05199">
    <property type="entry name" value="GMC_oxred_C"/>
    <property type="match status" value="1"/>
</dbReference>
<dbReference type="InterPro" id="IPR007867">
    <property type="entry name" value="GMC_OxRtase_C"/>
</dbReference>
<evidence type="ECO:0000256" key="10">
    <source>
        <dbReference type="ARBA" id="ARBA00033986"/>
    </source>
</evidence>
<evidence type="ECO:0000256" key="7">
    <source>
        <dbReference type="ARBA" id="ARBA00022630"/>
    </source>
</evidence>
<keyword evidence="8 15" id="KW-0274">FAD</keyword>
<evidence type="ECO:0000313" key="21">
    <source>
        <dbReference type="Proteomes" id="UP000298030"/>
    </source>
</evidence>
<evidence type="ECO:0000256" key="16">
    <source>
        <dbReference type="SAM" id="MobiDB-lite"/>
    </source>
</evidence>
<dbReference type="SUPFAM" id="SSF54373">
    <property type="entry name" value="FAD-linked reductases, C-terminal domain"/>
    <property type="match status" value="1"/>
</dbReference>
<comment type="catalytic activity">
    <reaction evidence="10">
        <text>pyranose + acceptor = pyranos-2-ulose + reduced acceptor.</text>
        <dbReference type="EC" id="1.1.99.29"/>
    </reaction>
</comment>
<dbReference type="SUPFAM" id="SSF51905">
    <property type="entry name" value="FAD/NAD(P)-binding domain"/>
    <property type="match status" value="1"/>
</dbReference>
<evidence type="ECO:0000256" key="14">
    <source>
        <dbReference type="ARBA" id="ARBA00034059"/>
    </source>
</evidence>
<evidence type="ECO:0000256" key="9">
    <source>
        <dbReference type="ARBA" id="ARBA00024699"/>
    </source>
</evidence>
<keyword evidence="6" id="KW-0964">Secreted</keyword>
<evidence type="ECO:0000256" key="2">
    <source>
        <dbReference type="ARBA" id="ARBA00004613"/>
    </source>
</evidence>
<dbReference type="GO" id="GO:0050660">
    <property type="term" value="F:flavin adenine dinucleotide binding"/>
    <property type="evidence" value="ECO:0007669"/>
    <property type="project" value="InterPro"/>
</dbReference>
<dbReference type="Gene3D" id="3.50.50.60">
    <property type="entry name" value="FAD/NAD(P)-binding domain"/>
    <property type="match status" value="1"/>
</dbReference>
<sequence length="574" mass="63175">MLLLRLLVTCALAFHSVIGKVYHDIRDLPADFEQFDFIIAGGGTAGCVLASRLSEERRFNVLVIEAGPDNIGSLNLTIPGWSPSGMFRWNYTSEPISGLNWRTLTVVRGHVLGGSSSINAMVYTRGSADDYDNWGRVTGDKRWSWNALWPYILRNERWTLPAGGRDPSGQYDPKVHGHRGKVSTSLPWSGPTDADNRTLRNTQLQPEFPFALDFNSGTFIGAGYKQSTIRNGERSSSATAYLPPPVRERPNLTILLNTYITRVIQTRRVGRSPILRTIEIAPRNGGTPRTIAAKKELILSGGVIGTAQILLNSGVGNATELKELGIPSVLDVPDVGKNLMEHVAIPLAWTTVPRNVTAIPDDVSLEMWLQNRTGPLTERFDHMFLFTRIPTNSSLLQAYKDPSTGPRAPHFQAGLTPSGNQNIGLMTPYSRGSVKLRSSNPFDEPAIDLNLLSHPFDIAAFKEAARIMKRWQSGSAWDNYITGFVGPDPDKLSDEDFQRIVRETAVTFLHPVGTARMSSKDSKTGVVDGELRVKGADGIRIVDASVFPYIPCANTQAPVYILAERAADLIKEAW</sequence>
<evidence type="ECO:0000256" key="8">
    <source>
        <dbReference type="ARBA" id="ARBA00022827"/>
    </source>
</evidence>
<dbReference type="InterPro" id="IPR000172">
    <property type="entry name" value="GMC_OxRdtase_N"/>
</dbReference>
<evidence type="ECO:0000256" key="13">
    <source>
        <dbReference type="ARBA" id="ARBA00034050"/>
    </source>
</evidence>
<dbReference type="PANTHER" id="PTHR11552:SF147">
    <property type="entry name" value="CHOLINE DEHYDROGENASE, MITOCHONDRIAL"/>
    <property type="match status" value="1"/>
</dbReference>
<protein>
    <recommendedName>
        <fullName evidence="5">pyranose dehydrogenase (acceptor)</fullName>
        <ecNumber evidence="5">1.1.99.29</ecNumber>
    </recommendedName>
</protein>
<reference evidence="20 21" key="1">
    <citation type="journal article" date="2019" name="Nat. Ecol. Evol.">
        <title>Megaphylogeny resolves global patterns of mushroom evolution.</title>
        <authorList>
            <person name="Varga T."/>
            <person name="Krizsan K."/>
            <person name="Foldi C."/>
            <person name="Dima B."/>
            <person name="Sanchez-Garcia M."/>
            <person name="Sanchez-Ramirez S."/>
            <person name="Szollosi G.J."/>
            <person name="Szarkandi J.G."/>
            <person name="Papp V."/>
            <person name="Albert L."/>
            <person name="Andreopoulos W."/>
            <person name="Angelini C."/>
            <person name="Antonin V."/>
            <person name="Barry K.W."/>
            <person name="Bougher N.L."/>
            <person name="Buchanan P."/>
            <person name="Buyck B."/>
            <person name="Bense V."/>
            <person name="Catcheside P."/>
            <person name="Chovatia M."/>
            <person name="Cooper J."/>
            <person name="Damon W."/>
            <person name="Desjardin D."/>
            <person name="Finy P."/>
            <person name="Geml J."/>
            <person name="Haridas S."/>
            <person name="Hughes K."/>
            <person name="Justo A."/>
            <person name="Karasinski D."/>
            <person name="Kautmanova I."/>
            <person name="Kiss B."/>
            <person name="Kocsube S."/>
            <person name="Kotiranta H."/>
            <person name="LaButti K.M."/>
            <person name="Lechner B.E."/>
            <person name="Liimatainen K."/>
            <person name="Lipzen A."/>
            <person name="Lukacs Z."/>
            <person name="Mihaltcheva S."/>
            <person name="Morgado L.N."/>
            <person name="Niskanen T."/>
            <person name="Noordeloos M.E."/>
            <person name="Ohm R.A."/>
            <person name="Ortiz-Santana B."/>
            <person name="Ovrebo C."/>
            <person name="Racz N."/>
            <person name="Riley R."/>
            <person name="Savchenko A."/>
            <person name="Shiryaev A."/>
            <person name="Soop K."/>
            <person name="Spirin V."/>
            <person name="Szebenyi C."/>
            <person name="Tomsovsky M."/>
            <person name="Tulloss R.E."/>
            <person name="Uehling J."/>
            <person name="Grigoriev I.V."/>
            <person name="Vagvolgyi C."/>
            <person name="Papp T."/>
            <person name="Martin F.M."/>
            <person name="Miettinen O."/>
            <person name="Hibbett D.S."/>
            <person name="Nagy L.G."/>
        </authorList>
    </citation>
    <scope>NUCLEOTIDE SEQUENCE [LARGE SCALE GENOMIC DNA]</scope>
    <source>
        <strain evidence="20 21">FP101781</strain>
    </source>
</reference>
<keyword evidence="21" id="KW-1185">Reference proteome</keyword>
<feature type="signal peptide" evidence="17">
    <location>
        <begin position="1"/>
        <end position="19"/>
    </location>
</feature>
<evidence type="ECO:0000259" key="18">
    <source>
        <dbReference type="Pfam" id="PF00732"/>
    </source>
</evidence>
<dbReference type="EC" id="1.1.99.29" evidence="5"/>
<comment type="similarity">
    <text evidence="3">Belongs to the GMC oxidoreductase family.</text>
</comment>
<organism evidence="20 21">
    <name type="scientific">Coprinellus micaceus</name>
    <name type="common">Glistening ink-cap mushroom</name>
    <name type="synonym">Coprinus micaceus</name>
    <dbReference type="NCBI Taxonomy" id="71717"/>
    <lineage>
        <taxon>Eukaryota</taxon>
        <taxon>Fungi</taxon>
        <taxon>Dikarya</taxon>
        <taxon>Basidiomycota</taxon>
        <taxon>Agaricomycotina</taxon>
        <taxon>Agaricomycetes</taxon>
        <taxon>Agaricomycetidae</taxon>
        <taxon>Agaricales</taxon>
        <taxon>Agaricineae</taxon>
        <taxon>Psathyrellaceae</taxon>
        <taxon>Coprinellus</taxon>
    </lineage>
</organism>
<dbReference type="InterPro" id="IPR012132">
    <property type="entry name" value="GMC_OxRdtase"/>
</dbReference>
<evidence type="ECO:0000256" key="3">
    <source>
        <dbReference type="ARBA" id="ARBA00010790"/>
    </source>
</evidence>
<keyword evidence="7" id="KW-0285">Flavoprotein</keyword>
<evidence type="ECO:0000256" key="17">
    <source>
        <dbReference type="SAM" id="SignalP"/>
    </source>
</evidence>
<dbReference type="GO" id="GO:0033718">
    <property type="term" value="F:pyranose dehydrogenase (acceptor) activity"/>
    <property type="evidence" value="ECO:0007669"/>
    <property type="project" value="UniProtKB-EC"/>
</dbReference>
<feature type="chain" id="PRO_5021443443" description="pyranose dehydrogenase (acceptor)" evidence="17">
    <location>
        <begin position="20"/>
        <end position="574"/>
    </location>
</feature>
<comment type="catalytic activity">
    <reaction evidence="14">
        <text>a pyranoside + acceptor = a pyranosid-3,4-diulose + reduced acceptor.</text>
        <dbReference type="EC" id="1.1.99.29"/>
    </reaction>
</comment>
<feature type="domain" description="Glucose-methanol-choline oxidoreductase C-terminal" evidence="19">
    <location>
        <begin position="428"/>
        <end position="563"/>
    </location>
</feature>
<evidence type="ECO:0000256" key="11">
    <source>
        <dbReference type="ARBA" id="ARBA00034010"/>
    </source>
</evidence>
<feature type="binding site" evidence="15">
    <location>
        <position position="111"/>
    </location>
    <ligand>
        <name>FAD</name>
        <dbReference type="ChEBI" id="CHEBI:57692"/>
    </ligand>
</feature>
<comment type="catalytic activity">
    <reaction evidence="13">
        <text>a pyranoside + acceptor = a pyranosid-3-ulose + reduced acceptor.</text>
        <dbReference type="EC" id="1.1.99.29"/>
    </reaction>
</comment>
<dbReference type="GO" id="GO:0005576">
    <property type="term" value="C:extracellular region"/>
    <property type="evidence" value="ECO:0007669"/>
    <property type="project" value="UniProtKB-SubCell"/>
</dbReference>
<accession>A0A4Y7SC70</accession>
<evidence type="ECO:0000256" key="15">
    <source>
        <dbReference type="PIRSR" id="PIRSR000137-2"/>
    </source>
</evidence>
<comment type="function">
    <text evidence="9">Catalyzes the single-oxidation or sequential double oxidation reaction of carbohydrates primarily at carbon-2 and/or carbon-3 with the concomitant reduction of the flavin. The enzyme exhibits a broad sugar substrate specificity, oxidizing different aldopyranoses to the corresponding C-1, C-2, C-3 or C-1,2, C-2,3 and C-3,4 (di)dehydro sugars with substrate-specific regioselectivity. Accepts only a narrow range of electron acceptors such as substituted benzoquinones and complexed metal ions and reacts extremely slowly with O(2) as acceptor. May play a role in the natural recycling of plant matter by oxidizing all major monosaccharides in lignocellulose and by reducing quinone compounds or reactive radical species generated during lignin depolymerization.</text>
</comment>
<keyword evidence="17" id="KW-0732">Signal</keyword>
<evidence type="ECO:0000256" key="6">
    <source>
        <dbReference type="ARBA" id="ARBA00022525"/>
    </source>
</evidence>
<dbReference type="PIRSF" id="PIRSF000137">
    <property type="entry name" value="Alcohol_oxidase"/>
    <property type="match status" value="1"/>
</dbReference>
<dbReference type="Pfam" id="PF00732">
    <property type="entry name" value="GMC_oxred_N"/>
    <property type="match status" value="1"/>
</dbReference>
<comment type="subunit">
    <text evidence="4">Monomer.</text>
</comment>
<proteinExistence type="inferred from homology"/>
<dbReference type="PANTHER" id="PTHR11552">
    <property type="entry name" value="GLUCOSE-METHANOL-CHOLINE GMC OXIDOREDUCTASE"/>
    <property type="match status" value="1"/>
</dbReference>
<comment type="catalytic activity">
    <reaction evidence="12">
        <text>pyranose + acceptor = pyranos-3-ulose + reduced acceptor.</text>
        <dbReference type="EC" id="1.1.99.29"/>
    </reaction>
</comment>
<evidence type="ECO:0000313" key="20">
    <source>
        <dbReference type="EMBL" id="TEB19309.1"/>
    </source>
</evidence>
<dbReference type="EMBL" id="QPFP01000198">
    <property type="protein sequence ID" value="TEB19309.1"/>
    <property type="molecule type" value="Genomic_DNA"/>
</dbReference>
<evidence type="ECO:0000256" key="1">
    <source>
        <dbReference type="ARBA" id="ARBA00001974"/>
    </source>
</evidence>
<dbReference type="AlphaFoldDB" id="A0A4Y7SC70"/>
<evidence type="ECO:0000256" key="12">
    <source>
        <dbReference type="ARBA" id="ARBA00034029"/>
    </source>
</evidence>
<dbReference type="STRING" id="71717.A0A4Y7SC70"/>
<name>A0A4Y7SC70_COPMI</name>
<dbReference type="OrthoDB" id="269227at2759"/>
<comment type="caution">
    <text evidence="20">The sequence shown here is derived from an EMBL/GenBank/DDBJ whole genome shotgun (WGS) entry which is preliminary data.</text>
</comment>
<feature type="region of interest" description="Disordered" evidence="16">
    <location>
        <begin position="171"/>
        <end position="191"/>
    </location>
</feature>
<dbReference type="InterPro" id="IPR036188">
    <property type="entry name" value="FAD/NAD-bd_sf"/>
</dbReference>
<comment type="subcellular location">
    <subcellularLocation>
        <location evidence="2">Secreted</location>
    </subcellularLocation>
</comment>
<dbReference type="Proteomes" id="UP000298030">
    <property type="component" value="Unassembled WGS sequence"/>
</dbReference>
<dbReference type="Gene3D" id="3.30.560.10">
    <property type="entry name" value="Glucose Oxidase, domain 3"/>
    <property type="match status" value="1"/>
</dbReference>
<evidence type="ECO:0000259" key="19">
    <source>
        <dbReference type="Pfam" id="PF05199"/>
    </source>
</evidence>
<gene>
    <name evidence="20" type="ORF">FA13DRAFT_1647134</name>
</gene>
<comment type="cofactor">
    <cofactor evidence="1 15">
        <name>FAD</name>
        <dbReference type="ChEBI" id="CHEBI:57692"/>
    </cofactor>
</comment>
<feature type="domain" description="Glucose-methanol-choline oxidoreductase N-terminal" evidence="18">
    <location>
        <begin position="35"/>
        <end position="343"/>
    </location>
</feature>
<evidence type="ECO:0000256" key="5">
    <source>
        <dbReference type="ARBA" id="ARBA00013177"/>
    </source>
</evidence>
<feature type="binding site" evidence="15">
    <location>
        <begin position="119"/>
        <end position="122"/>
    </location>
    <ligand>
        <name>FAD</name>
        <dbReference type="ChEBI" id="CHEBI:57692"/>
    </ligand>
</feature>
<comment type="catalytic activity">
    <reaction evidence="11">
        <text>pyranose + acceptor = pyranos-2,3-diulose + reduced acceptor.</text>
        <dbReference type="EC" id="1.1.99.29"/>
    </reaction>
</comment>